<feature type="region of interest" description="Disordered" evidence="2">
    <location>
        <begin position="92"/>
        <end position="118"/>
    </location>
</feature>
<feature type="domain" description="Chemokine interleukin-8-like" evidence="4">
    <location>
        <begin position="24"/>
        <end position="86"/>
    </location>
</feature>
<dbReference type="InterPro" id="IPR001811">
    <property type="entry name" value="Chemokine_IL8-like_dom"/>
</dbReference>
<feature type="signal peptide" evidence="3">
    <location>
        <begin position="1"/>
        <end position="19"/>
    </location>
</feature>
<dbReference type="InterPro" id="IPR036048">
    <property type="entry name" value="Interleukin_8-like_sf"/>
</dbReference>
<dbReference type="AlphaFoldDB" id="A0AAV1Q284"/>
<reference evidence="6 7" key="1">
    <citation type="submission" date="2024-01" db="EMBL/GenBank/DDBJ databases">
        <authorList>
            <person name="Alioto T."/>
            <person name="Alioto T."/>
            <person name="Gomez Garrido J."/>
        </authorList>
    </citation>
    <scope>NUCLEOTIDE SEQUENCE [LARGE SCALE GENOMIC DNA]</scope>
</reference>
<dbReference type="SMART" id="SM00199">
    <property type="entry name" value="SCY"/>
    <property type="match status" value="1"/>
</dbReference>
<accession>A0AAV1Q284</accession>
<sequence>MKSAVIAFLSCLFVLYVQGQSDTSKKCRCLNNFVGRISIKLIKGEPVVHLPSIFCLNTEIIITTTADKQKCVNPKSPLGRIILKNMNKHRKNGAVSMTTTSSQTNTQSSTSLHTTSTM</sequence>
<dbReference type="Proteomes" id="UP001314229">
    <property type="component" value="Unassembled WGS sequence"/>
</dbReference>
<keyword evidence="7" id="KW-1185">Reference proteome</keyword>
<keyword evidence="3" id="KW-0732">Signal</keyword>
<organism evidence="6 7">
    <name type="scientific">Scomber scombrus</name>
    <name type="common">Atlantic mackerel</name>
    <name type="synonym">Scomber vernalis</name>
    <dbReference type="NCBI Taxonomy" id="13677"/>
    <lineage>
        <taxon>Eukaryota</taxon>
        <taxon>Metazoa</taxon>
        <taxon>Chordata</taxon>
        <taxon>Craniata</taxon>
        <taxon>Vertebrata</taxon>
        <taxon>Euteleostomi</taxon>
        <taxon>Actinopterygii</taxon>
        <taxon>Neopterygii</taxon>
        <taxon>Teleostei</taxon>
        <taxon>Neoteleostei</taxon>
        <taxon>Acanthomorphata</taxon>
        <taxon>Pelagiaria</taxon>
        <taxon>Scombriformes</taxon>
        <taxon>Scombridae</taxon>
        <taxon>Scomber</taxon>
    </lineage>
</organism>
<evidence type="ECO:0000313" key="6">
    <source>
        <dbReference type="EMBL" id="CAK6978547.1"/>
    </source>
</evidence>
<dbReference type="GO" id="GO:0008009">
    <property type="term" value="F:chemokine activity"/>
    <property type="evidence" value="ECO:0007669"/>
    <property type="project" value="InterPro"/>
</dbReference>
<evidence type="ECO:0000256" key="2">
    <source>
        <dbReference type="SAM" id="MobiDB-lite"/>
    </source>
</evidence>
<proteinExistence type="predicted"/>
<feature type="chain" id="PRO_5044714057" evidence="3">
    <location>
        <begin position="20"/>
        <end position="118"/>
    </location>
</feature>
<evidence type="ECO:0000256" key="1">
    <source>
        <dbReference type="ARBA" id="ARBA00022514"/>
    </source>
</evidence>
<dbReference type="EMBL" id="CAWUFR010000495">
    <property type="protein sequence ID" value="CAK6978542.1"/>
    <property type="molecule type" value="Genomic_DNA"/>
</dbReference>
<name>A0AAV1Q284_SCOSC</name>
<dbReference type="GO" id="GO:0005615">
    <property type="term" value="C:extracellular space"/>
    <property type="evidence" value="ECO:0007669"/>
    <property type="project" value="UniProtKB-KW"/>
</dbReference>
<evidence type="ECO:0000313" key="7">
    <source>
        <dbReference type="Proteomes" id="UP001314229"/>
    </source>
</evidence>
<gene>
    <name evidence="5" type="ORF">FSCOSCO3_A006601</name>
    <name evidence="6" type="ORF">FSCOSCO3_A024249</name>
</gene>
<protein>
    <submittedName>
        <fullName evidence="6">Growth-regulated alpha protein-like</fullName>
    </submittedName>
</protein>
<feature type="compositionally biased region" description="Low complexity" evidence="2">
    <location>
        <begin position="96"/>
        <end position="118"/>
    </location>
</feature>
<evidence type="ECO:0000256" key="3">
    <source>
        <dbReference type="SAM" id="SignalP"/>
    </source>
</evidence>
<dbReference type="SUPFAM" id="SSF54117">
    <property type="entry name" value="Interleukin 8-like chemokines"/>
    <property type="match status" value="1"/>
</dbReference>
<keyword evidence="1" id="KW-0202">Cytokine</keyword>
<evidence type="ECO:0000259" key="4">
    <source>
        <dbReference type="SMART" id="SM00199"/>
    </source>
</evidence>
<dbReference type="GO" id="GO:0006955">
    <property type="term" value="P:immune response"/>
    <property type="evidence" value="ECO:0007669"/>
    <property type="project" value="InterPro"/>
</dbReference>
<evidence type="ECO:0000313" key="5">
    <source>
        <dbReference type="EMBL" id="CAK6978542.1"/>
    </source>
</evidence>
<dbReference type="Gene3D" id="2.40.50.40">
    <property type="match status" value="1"/>
</dbReference>
<comment type="caution">
    <text evidence="6">The sequence shown here is derived from an EMBL/GenBank/DDBJ whole genome shotgun (WGS) entry which is preliminary data.</text>
</comment>
<dbReference type="Pfam" id="PF00048">
    <property type="entry name" value="IL8"/>
    <property type="match status" value="1"/>
</dbReference>
<dbReference type="EMBL" id="CAWUFR010000495">
    <property type="protein sequence ID" value="CAK6978547.1"/>
    <property type="molecule type" value="Genomic_DNA"/>
</dbReference>